<evidence type="ECO:0000313" key="2">
    <source>
        <dbReference type="RefSeq" id="XP_016974805.1"/>
    </source>
</evidence>
<dbReference type="AlphaFoldDB" id="A0A6P4E9W9"/>
<gene>
    <name evidence="2" type="primary">LOC108041397</name>
</gene>
<dbReference type="GO" id="GO:0003676">
    <property type="term" value="F:nucleic acid binding"/>
    <property type="evidence" value="ECO:0007669"/>
    <property type="project" value="InterPro"/>
</dbReference>
<proteinExistence type="predicted"/>
<accession>A0A6P4E9W9</accession>
<dbReference type="Gene3D" id="3.30.420.10">
    <property type="entry name" value="Ribonuclease H-like superfamily/Ribonuclease H"/>
    <property type="match status" value="1"/>
</dbReference>
<protein>
    <submittedName>
        <fullName evidence="2">Uncharacterized protein LOC108041397</fullName>
    </submittedName>
</protein>
<reference evidence="2" key="1">
    <citation type="submission" date="2025-08" db="UniProtKB">
        <authorList>
            <consortium name="RefSeq"/>
        </authorList>
    </citation>
    <scope>IDENTIFICATION</scope>
</reference>
<dbReference type="PANTHER" id="PTHR47331">
    <property type="entry name" value="PHD-TYPE DOMAIN-CONTAINING PROTEIN"/>
    <property type="match status" value="1"/>
</dbReference>
<dbReference type="RefSeq" id="XP_016974805.1">
    <property type="nucleotide sequence ID" value="XM_017119316.1"/>
</dbReference>
<dbReference type="InterPro" id="IPR036397">
    <property type="entry name" value="RNaseH_sf"/>
</dbReference>
<organism evidence="2">
    <name type="scientific">Drosophila rhopaloa</name>
    <name type="common">Fruit fly</name>
    <dbReference type="NCBI Taxonomy" id="1041015"/>
    <lineage>
        <taxon>Eukaryota</taxon>
        <taxon>Metazoa</taxon>
        <taxon>Ecdysozoa</taxon>
        <taxon>Arthropoda</taxon>
        <taxon>Hexapoda</taxon>
        <taxon>Insecta</taxon>
        <taxon>Pterygota</taxon>
        <taxon>Neoptera</taxon>
        <taxon>Endopterygota</taxon>
        <taxon>Diptera</taxon>
        <taxon>Brachycera</taxon>
        <taxon>Muscomorpha</taxon>
        <taxon>Ephydroidea</taxon>
        <taxon>Drosophilidae</taxon>
        <taxon>Drosophila</taxon>
        <taxon>Sophophora</taxon>
    </lineage>
</organism>
<evidence type="ECO:0000256" key="1">
    <source>
        <dbReference type="SAM" id="MobiDB-lite"/>
    </source>
</evidence>
<dbReference type="OrthoDB" id="7848428at2759"/>
<feature type="region of interest" description="Disordered" evidence="1">
    <location>
        <begin position="84"/>
        <end position="109"/>
    </location>
</feature>
<sequence>MGRTSLEPIRKPKGSAIFNCPANPAEGGAWERMVQCVKKVLAHTIKEIARKEHVLENLLIEAESIVNSRPLTHLPVTVDQEAPLTPNDLLKGMPDIPDLSTDDRQESERCTSRKQWHIARMMRDRFWKLWVHECQHLYAGRDGRAHSSRRSGVHM</sequence>
<name>A0A6P4E9W9_DRORH</name>